<organism evidence="5">
    <name type="scientific">Aedes aegypti</name>
    <name type="common">Yellowfever mosquito</name>
    <name type="synonym">Culex aegypti</name>
    <dbReference type="NCBI Taxonomy" id="7159"/>
    <lineage>
        <taxon>Eukaryota</taxon>
        <taxon>Metazoa</taxon>
        <taxon>Ecdysozoa</taxon>
        <taxon>Arthropoda</taxon>
        <taxon>Hexapoda</taxon>
        <taxon>Insecta</taxon>
        <taxon>Pterygota</taxon>
        <taxon>Neoptera</taxon>
        <taxon>Endopterygota</taxon>
        <taxon>Diptera</taxon>
        <taxon>Nematocera</taxon>
        <taxon>Culicoidea</taxon>
        <taxon>Culicidae</taxon>
        <taxon>Culicinae</taxon>
        <taxon>Aedini</taxon>
        <taxon>Aedes</taxon>
        <taxon>Stegomyia</taxon>
    </lineage>
</organism>
<feature type="chain" id="PRO_5004190160" evidence="4">
    <location>
        <begin position="20"/>
        <end position="157"/>
    </location>
</feature>
<proteinExistence type="evidence at transcript level"/>
<feature type="signal peptide" evidence="4">
    <location>
        <begin position="1"/>
        <end position="19"/>
    </location>
</feature>
<reference evidence="5" key="2">
    <citation type="journal article" date="2007" name="BMC Genomics">
        <title>An annotated catalogue of salivary gland transcripts in the adult female mosquito, Aedes aegypti.</title>
        <authorList>
            <person name="Ribeiro J.M."/>
            <person name="Arca B."/>
            <person name="Lombardo F."/>
            <person name="Calvo E."/>
            <person name="Phan V.M."/>
            <person name="Chandra P.K."/>
            <person name="Wikel S.K."/>
        </authorList>
    </citation>
    <scope>NUCLEOTIDE SEQUENCE</scope>
</reference>
<evidence type="ECO:0000313" key="5">
    <source>
        <dbReference type="EMBL" id="ABF18061.1"/>
    </source>
</evidence>
<reference evidence="5" key="1">
    <citation type="submission" date="2006-03" db="EMBL/GenBank/DDBJ databases">
        <authorList>
            <person name="Ribeiro J.M.C."/>
            <person name="Chandra P.K."/>
            <person name="Calvo E."/>
            <person name="Pham V.M."/>
            <person name="Wikel S.K."/>
        </authorList>
    </citation>
    <scope>NUCLEOTIDE SEQUENCE</scope>
</reference>
<accession>Q1HRR6</accession>
<keyword evidence="4" id="KW-0732">Signal</keyword>
<protein>
    <submittedName>
        <fullName evidence="5">Short salivary D7 protein</fullName>
    </submittedName>
</protein>
<dbReference type="AlphaFoldDB" id="Q1HRR6"/>
<dbReference type="Gene3D" id="1.10.238.20">
    <property type="entry name" value="Pheromone/general odorant binding protein domain"/>
    <property type="match status" value="1"/>
</dbReference>
<evidence type="ECO:0000256" key="1">
    <source>
        <dbReference type="ARBA" id="ARBA00004613"/>
    </source>
</evidence>
<dbReference type="HOGENOM" id="CLU_1679383_0_0_1"/>
<comment type="subcellular location">
    <subcellularLocation>
        <location evidence="1">Secreted</location>
    </subcellularLocation>
</comment>
<sequence length="157" mass="18597">MCSIWLTFFLSFLILNTKAEQVYQTCADESFEPNDYWKQKMLCMAYRFNFYGYKSNSMYAFMDCTFIRVGWMDKGTRKWNVAKMAADMRASGFPDRTAELTEIEAWCNMEFRNKLGPMSYYRCIETSKQGPGEFKQMLRNREVEFFSKNQCQGVALD</sequence>
<dbReference type="SUPFAM" id="SSF47565">
    <property type="entry name" value="Insect pheromone/odorant-binding proteins"/>
    <property type="match status" value="1"/>
</dbReference>
<dbReference type="EMBL" id="DQ440028">
    <property type="protein sequence ID" value="ABF18061.1"/>
    <property type="molecule type" value="mRNA"/>
</dbReference>
<keyword evidence="3" id="KW-0964">Secreted</keyword>
<name>Q1HRR6_AEDAE</name>
<evidence type="ECO:0000256" key="3">
    <source>
        <dbReference type="ARBA" id="ARBA00022525"/>
    </source>
</evidence>
<dbReference type="GO" id="GO:0005549">
    <property type="term" value="F:odorant binding"/>
    <property type="evidence" value="ECO:0007669"/>
    <property type="project" value="InterPro"/>
</dbReference>
<evidence type="ECO:0000256" key="2">
    <source>
        <dbReference type="ARBA" id="ARBA00008098"/>
    </source>
</evidence>
<comment type="similarity">
    <text evidence="2">Belongs to the PBP/GOBP family.</text>
</comment>
<evidence type="ECO:0000256" key="4">
    <source>
        <dbReference type="SAM" id="SignalP"/>
    </source>
</evidence>
<dbReference type="VEuPathDB" id="VectorBase:AAEL007394"/>
<dbReference type="SMR" id="Q1HRR6"/>
<dbReference type="GO" id="GO:0005576">
    <property type="term" value="C:extracellular region"/>
    <property type="evidence" value="ECO:0007669"/>
    <property type="project" value="UniProtKB-SubCell"/>
</dbReference>
<dbReference type="InterPro" id="IPR036728">
    <property type="entry name" value="PBP_GOBP_sf"/>
</dbReference>